<dbReference type="EMBL" id="CABFNB010000039">
    <property type="protein sequence ID" value="VTZ60131.1"/>
    <property type="molecule type" value="Genomic_DNA"/>
</dbReference>
<evidence type="ECO:0000313" key="1">
    <source>
        <dbReference type="EMBL" id="VTZ60131.1"/>
    </source>
</evidence>
<dbReference type="RefSeq" id="WP_180161646.1">
    <property type="nucleotide sequence ID" value="NZ_CABFNB010000039.1"/>
</dbReference>
<dbReference type="Proteomes" id="UP000507954">
    <property type="component" value="Unassembled WGS sequence"/>
</dbReference>
<evidence type="ECO:0000313" key="3">
    <source>
        <dbReference type="Proteomes" id="UP000507954"/>
    </source>
</evidence>
<protein>
    <submittedName>
        <fullName evidence="1">Uncharacterized protein</fullName>
    </submittedName>
</protein>
<sequence>MFARTKHRTVHFDKPFWISGLSEMVTAGDYVVDDDEELIEGLSWSAYRRVATFITLPATSENKHRMRLMPIDPEELEGLIALDRRNAEAPFQL</sequence>
<proteinExistence type="predicted"/>
<name>A0A508WWU5_9HYPH</name>
<gene>
    <name evidence="1" type="ORF">EMEDMD4_1330009</name>
    <name evidence="2" type="ORF">EMEDMD4_790341</name>
</gene>
<reference evidence="1 3" key="1">
    <citation type="submission" date="2019-06" db="EMBL/GenBank/DDBJ databases">
        <authorList>
            <person name="Le Quere A."/>
            <person name="Colella S."/>
        </authorList>
    </citation>
    <scope>NUCLEOTIDE SEQUENCE [LARGE SCALE GENOMIC DNA]</scope>
    <source>
        <strain evidence="1">EmedicaeMD41</strain>
    </source>
</reference>
<accession>A0A508WWU5</accession>
<organism evidence="1 3">
    <name type="scientific">Sinorhizobium medicae</name>
    <dbReference type="NCBI Taxonomy" id="110321"/>
    <lineage>
        <taxon>Bacteria</taxon>
        <taxon>Pseudomonadati</taxon>
        <taxon>Pseudomonadota</taxon>
        <taxon>Alphaproteobacteria</taxon>
        <taxon>Hyphomicrobiales</taxon>
        <taxon>Rhizobiaceae</taxon>
        <taxon>Sinorhizobium/Ensifer group</taxon>
        <taxon>Sinorhizobium</taxon>
    </lineage>
</organism>
<evidence type="ECO:0000313" key="2">
    <source>
        <dbReference type="EMBL" id="VTZ65317.1"/>
    </source>
</evidence>
<dbReference type="EMBL" id="CABFNB010000149">
    <property type="protein sequence ID" value="VTZ65317.1"/>
    <property type="molecule type" value="Genomic_DNA"/>
</dbReference>
<dbReference type="AlphaFoldDB" id="A0A508WWU5"/>